<organism evidence="2 3">
    <name type="scientific">Polynucleobacter aenigmaticus</name>
    <dbReference type="NCBI Taxonomy" id="1743164"/>
    <lineage>
        <taxon>Bacteria</taxon>
        <taxon>Pseudomonadati</taxon>
        <taxon>Pseudomonadota</taxon>
        <taxon>Betaproteobacteria</taxon>
        <taxon>Burkholderiales</taxon>
        <taxon>Burkholderiaceae</taxon>
        <taxon>Polynucleobacter</taxon>
    </lineage>
</organism>
<accession>A0A254PXV6</accession>
<dbReference type="InterPro" id="IPR025737">
    <property type="entry name" value="FApF"/>
</dbReference>
<dbReference type="Proteomes" id="UP000198104">
    <property type="component" value="Unassembled WGS sequence"/>
</dbReference>
<evidence type="ECO:0000256" key="1">
    <source>
        <dbReference type="SAM" id="SignalP"/>
    </source>
</evidence>
<feature type="signal peptide" evidence="1">
    <location>
        <begin position="1"/>
        <end position="31"/>
    </location>
</feature>
<sequence>MHSQLCKGSLGIFSKLLLISISFFSSQSVLADEGGVPFWMSGQYASMAAVPMATGWSLVAMPYVYSGNADKSKIFQRGTSLNAGVSTRESLVLMQLGYVAEEKILGGQPYIGLGWGPGSNTTSASVSITNPNTQFNRSNTSNGSTDIYPLASLTWNQGNNNFKTYMTGDIPLGTYNSTSLSSIGIGHAAMDAGGGYTYLNNTTGLEFSGVLGATYNWINSQTNYQNGIDSHLDWSVSQFVSQSWQVGIAGYGYYQLTADSGSGNRVGAFKSRIAAIGPQIGYLFNIGTKQAYINLRAYKEYWAQNRVEGYATIATISIPLGK</sequence>
<keyword evidence="3" id="KW-1185">Reference proteome</keyword>
<comment type="caution">
    <text evidence="2">The sequence shown here is derived from an EMBL/GenBank/DDBJ whole genome shotgun (WGS) entry which is preliminary data.</text>
</comment>
<gene>
    <name evidence="2" type="ORF">CBI30_07930</name>
</gene>
<proteinExistence type="predicted"/>
<keyword evidence="1" id="KW-0732">Signal</keyword>
<reference evidence="2 3" key="1">
    <citation type="submission" date="2017-05" db="EMBL/GenBank/DDBJ databases">
        <title>Polynucleobacter sp. MWH-K35W1 isolated from the permanently anoxic monimolimnion of a meromictic lake.</title>
        <authorList>
            <person name="Hahn M.W."/>
        </authorList>
    </citation>
    <scope>NUCLEOTIDE SEQUENCE [LARGE SCALE GENOMIC DNA]</scope>
    <source>
        <strain evidence="2 3">MWH-K35W1</strain>
    </source>
</reference>
<dbReference type="Pfam" id="PF13557">
    <property type="entry name" value="Phenol_MetA_deg"/>
    <property type="match status" value="1"/>
</dbReference>
<dbReference type="AlphaFoldDB" id="A0A254PXV6"/>
<name>A0A254PXV6_9BURK</name>
<protein>
    <recommendedName>
        <fullName evidence="4">Phenol degradation protein</fullName>
    </recommendedName>
</protein>
<evidence type="ECO:0008006" key="4">
    <source>
        <dbReference type="Google" id="ProtNLM"/>
    </source>
</evidence>
<dbReference type="EMBL" id="NGUO01000011">
    <property type="protein sequence ID" value="OWS71355.1"/>
    <property type="molecule type" value="Genomic_DNA"/>
</dbReference>
<evidence type="ECO:0000313" key="3">
    <source>
        <dbReference type="Proteomes" id="UP000198104"/>
    </source>
</evidence>
<evidence type="ECO:0000313" key="2">
    <source>
        <dbReference type="EMBL" id="OWS71355.1"/>
    </source>
</evidence>
<feature type="chain" id="PRO_5012219854" description="Phenol degradation protein" evidence="1">
    <location>
        <begin position="32"/>
        <end position="322"/>
    </location>
</feature>